<dbReference type="Pfam" id="PF25443">
    <property type="entry name" value="ANG-1"/>
    <property type="match status" value="1"/>
</dbReference>
<dbReference type="GO" id="GO:0007596">
    <property type="term" value="P:blood coagulation"/>
    <property type="evidence" value="ECO:0007669"/>
    <property type="project" value="InterPro"/>
</dbReference>
<dbReference type="InterPro" id="IPR014716">
    <property type="entry name" value="Fibrinogen_a/b/g_C_1"/>
</dbReference>
<dbReference type="SMART" id="SM00186">
    <property type="entry name" value="FBG"/>
    <property type="match status" value="1"/>
</dbReference>
<evidence type="ECO:0000256" key="8">
    <source>
        <dbReference type="ARBA" id="ARBA00023157"/>
    </source>
</evidence>
<comment type="similarity">
    <text evidence="3">Belongs to the ficolin lectin family. Veficolin subfamily.</text>
</comment>
<keyword evidence="17" id="KW-1185">Reference proteome</keyword>
<evidence type="ECO:0000256" key="10">
    <source>
        <dbReference type="ARBA" id="ARBA00023220"/>
    </source>
</evidence>
<keyword evidence="5" id="KW-0037">Angiogenesis</keyword>
<gene>
    <name evidence="16" type="ORF">PODLI_1B039979</name>
</gene>
<keyword evidence="7 13" id="KW-0175">Coiled coil</keyword>
<accession>A0AA35KQE6</accession>
<keyword evidence="4" id="KW-0964">Secreted</keyword>
<evidence type="ECO:0000256" key="12">
    <source>
        <dbReference type="ARBA" id="ARBA00023278"/>
    </source>
</evidence>
<dbReference type="Proteomes" id="UP001178461">
    <property type="component" value="Chromosome 8"/>
</dbReference>
<evidence type="ECO:0000256" key="7">
    <source>
        <dbReference type="ARBA" id="ARBA00023054"/>
    </source>
</evidence>
<evidence type="ECO:0000259" key="15">
    <source>
        <dbReference type="PROSITE" id="PS51406"/>
    </source>
</evidence>
<dbReference type="PANTHER" id="PTHR47221:SF6">
    <property type="entry name" value="FIBRINOGEN ALPHA CHAIN"/>
    <property type="match status" value="1"/>
</dbReference>
<dbReference type="FunFam" id="3.90.215.10:FF:000001">
    <property type="entry name" value="Tenascin isoform 1"/>
    <property type="match status" value="1"/>
</dbReference>
<evidence type="ECO:0000256" key="13">
    <source>
        <dbReference type="SAM" id="Coils"/>
    </source>
</evidence>
<feature type="signal peptide" evidence="14">
    <location>
        <begin position="1"/>
        <end position="17"/>
    </location>
</feature>
<comment type="subcellular location">
    <subcellularLocation>
        <location evidence="2">Secreted</location>
    </subcellularLocation>
</comment>
<dbReference type="InterPro" id="IPR020837">
    <property type="entry name" value="Fibrinogen_CS"/>
</dbReference>
<sequence>MRNWGALAYLFFFPVWAGVNRVVLGLGPHVKGKDAPARHLQHQLQHGSCTYTFLLPELGGCDSPAAEYQVSNSLQRDAPSLAEAKWPVKRLQQLENIMENNTQWLQKLENYIQDSVRMETSDNHISAVQNHTAAMLEIGTSLLNQTAEQTRKLTDVEMQVFTQTSRLEIQVLENSLSTNKLEKQLLLQTQEISKLQERNSFLEKKVLAMEGKREEELQGLRSEKQEMHRLLSKQVDLVGHLEQRLGAALVNNTVLQRQQASLAETVKLLIGLVSQCNHISHVHPEEQKTFKDCAAAYKSGFTASGIYTLQFPNTTATAKVLCDMETSGGGWTVIQHRTDGSVDFQRTWKEYKQGFGSPPGEHWLGNDFIHLLTTQTSYYLHVKLQDWENNEAYALYDHFHVGPEEHNYRLYVGRYSGTAGRTSSLSPSGTDFSTKDVDNDHCACRCAQMAGGGWWFDACGPSNLNGIYYPPSPAMNRYNGMKWHYWKGPSHSLKVTTMMIRPVDFTEE</sequence>
<evidence type="ECO:0000313" key="17">
    <source>
        <dbReference type="Proteomes" id="UP001178461"/>
    </source>
</evidence>
<dbReference type="PANTHER" id="PTHR47221">
    <property type="entry name" value="FIBRINOGEN ALPHA CHAIN"/>
    <property type="match status" value="1"/>
</dbReference>
<dbReference type="Gene3D" id="3.90.215.10">
    <property type="entry name" value="Gamma Fibrinogen, chain A, domain 1"/>
    <property type="match status" value="1"/>
</dbReference>
<keyword evidence="8" id="KW-1015">Disulfide bond</keyword>
<feature type="chain" id="PRO_5041272502" evidence="14">
    <location>
        <begin position="18"/>
        <end position="508"/>
    </location>
</feature>
<keyword evidence="6 14" id="KW-0732">Signal</keyword>
<evidence type="ECO:0000256" key="11">
    <source>
        <dbReference type="ARBA" id="ARBA00023240"/>
    </source>
</evidence>
<evidence type="ECO:0000256" key="9">
    <source>
        <dbReference type="ARBA" id="ARBA00023180"/>
    </source>
</evidence>
<dbReference type="AlphaFoldDB" id="A0AA35KQE6"/>
<evidence type="ECO:0000256" key="3">
    <source>
        <dbReference type="ARBA" id="ARBA00006932"/>
    </source>
</evidence>
<dbReference type="InterPro" id="IPR057439">
    <property type="entry name" value="ANG-1/2/4"/>
</dbReference>
<reference evidence="16" key="1">
    <citation type="submission" date="2022-12" db="EMBL/GenBank/DDBJ databases">
        <authorList>
            <person name="Alioto T."/>
            <person name="Alioto T."/>
            <person name="Gomez Garrido J."/>
        </authorList>
    </citation>
    <scope>NUCLEOTIDE SEQUENCE</scope>
</reference>
<dbReference type="GO" id="GO:0001525">
    <property type="term" value="P:angiogenesis"/>
    <property type="evidence" value="ECO:0007669"/>
    <property type="project" value="UniProtKB-KW"/>
</dbReference>
<keyword evidence="10" id="KW-1216">Complement system impairing toxin</keyword>
<organism evidence="16 17">
    <name type="scientific">Podarcis lilfordi</name>
    <name type="common">Lilford's wall lizard</name>
    <dbReference type="NCBI Taxonomy" id="74358"/>
    <lineage>
        <taxon>Eukaryota</taxon>
        <taxon>Metazoa</taxon>
        <taxon>Chordata</taxon>
        <taxon>Craniata</taxon>
        <taxon>Vertebrata</taxon>
        <taxon>Euteleostomi</taxon>
        <taxon>Lepidosauria</taxon>
        <taxon>Squamata</taxon>
        <taxon>Bifurcata</taxon>
        <taxon>Unidentata</taxon>
        <taxon>Episquamata</taxon>
        <taxon>Laterata</taxon>
        <taxon>Lacertibaenia</taxon>
        <taxon>Lacertidae</taxon>
        <taxon>Podarcis</taxon>
    </lineage>
</organism>
<evidence type="ECO:0000256" key="4">
    <source>
        <dbReference type="ARBA" id="ARBA00022525"/>
    </source>
</evidence>
<dbReference type="PROSITE" id="PS51406">
    <property type="entry name" value="FIBRINOGEN_C_2"/>
    <property type="match status" value="1"/>
</dbReference>
<evidence type="ECO:0000313" key="16">
    <source>
        <dbReference type="EMBL" id="CAI5781696.1"/>
    </source>
</evidence>
<dbReference type="InterPro" id="IPR002181">
    <property type="entry name" value="Fibrinogen_a/b/g_C_dom"/>
</dbReference>
<dbReference type="GO" id="GO:0005576">
    <property type="term" value="C:extracellular region"/>
    <property type="evidence" value="ECO:0007669"/>
    <property type="project" value="UniProtKB-SubCell"/>
</dbReference>
<keyword evidence="11" id="KW-1199">Hemostasis impairing toxin</keyword>
<keyword evidence="9" id="KW-0325">Glycoprotein</keyword>
<feature type="coiled-coil region" evidence="13">
    <location>
        <begin position="178"/>
        <end position="212"/>
    </location>
</feature>
<name>A0AA35KQE6_9SAUR</name>
<keyword evidence="12" id="KW-0379">Hydroxylation</keyword>
<dbReference type="InterPro" id="IPR036056">
    <property type="entry name" value="Fibrinogen-like_C"/>
</dbReference>
<evidence type="ECO:0000256" key="5">
    <source>
        <dbReference type="ARBA" id="ARBA00022657"/>
    </source>
</evidence>
<dbReference type="Pfam" id="PF00147">
    <property type="entry name" value="Fibrinogen_C"/>
    <property type="match status" value="1"/>
</dbReference>
<evidence type="ECO:0000256" key="14">
    <source>
        <dbReference type="SAM" id="SignalP"/>
    </source>
</evidence>
<dbReference type="EMBL" id="OX395133">
    <property type="protein sequence ID" value="CAI5781696.1"/>
    <property type="molecule type" value="Genomic_DNA"/>
</dbReference>
<proteinExistence type="inferred from homology"/>
<dbReference type="NCBIfam" id="NF040941">
    <property type="entry name" value="GGGWT_bact"/>
    <property type="match status" value="1"/>
</dbReference>
<comment type="function">
    <text evidence="1">Initiates complement activation and/or interferes in platelet aggregation and/or blood coagulation.</text>
</comment>
<evidence type="ECO:0000256" key="2">
    <source>
        <dbReference type="ARBA" id="ARBA00004613"/>
    </source>
</evidence>
<feature type="domain" description="Fibrinogen C-terminal" evidence="15">
    <location>
        <begin position="284"/>
        <end position="504"/>
    </location>
</feature>
<dbReference type="PROSITE" id="PS00514">
    <property type="entry name" value="FIBRINOGEN_C_1"/>
    <property type="match status" value="1"/>
</dbReference>
<dbReference type="InterPro" id="IPR037579">
    <property type="entry name" value="FIB_ANG-like"/>
</dbReference>
<evidence type="ECO:0000256" key="1">
    <source>
        <dbReference type="ARBA" id="ARBA00003654"/>
    </source>
</evidence>
<dbReference type="CDD" id="cd00087">
    <property type="entry name" value="FReD"/>
    <property type="match status" value="1"/>
</dbReference>
<keyword evidence="11" id="KW-0800">Toxin</keyword>
<dbReference type="SUPFAM" id="SSF56496">
    <property type="entry name" value="Fibrinogen C-terminal domain-like"/>
    <property type="match status" value="1"/>
</dbReference>
<protein>
    <submittedName>
        <fullName evidence="16">Fibrinogen C-terminal domain-containing protein</fullName>
    </submittedName>
</protein>
<evidence type="ECO:0000256" key="6">
    <source>
        <dbReference type="ARBA" id="ARBA00022729"/>
    </source>
</evidence>